<dbReference type="SUPFAM" id="SSF52210">
    <property type="entry name" value="Succinyl-CoA synthetase domains"/>
    <property type="match status" value="1"/>
</dbReference>
<gene>
    <name evidence="8" type="ORF">METZ01_LOCUS191397</name>
</gene>
<evidence type="ECO:0000256" key="2">
    <source>
        <dbReference type="ARBA" id="ARBA00022532"/>
    </source>
</evidence>
<sequence length="385" mass="40488">VKLHEFQAKEILSKYGVPIPKGTIARTPSQAAAAAFDMGGTVVVKAQVHAGGRGKAGGIRVANSPGSAEQAASEMIGTNLVTGQTGSNGVPVESVLIEEGLEIEKELYLGMVIDGATKGVVAIASAEGGMDIEEVAECTPEKIIQVSIDPVLGLQPFQGRKIAYSLGLEQGQIREAASLTQNLYKAFVSTDASLAEINPLVLTRDGRLLAADAKLDIDDDAIFRHKDIQSMSDHSQEDSLEVEARKYDINYVKLDGNIGCIVNGAGLAMATMDVTSSAGASPANFLDIGGGADEEKVSKALKIVLSDENVTAILVNLFGGILRCDIAARGFVMAIEEMPNLSRPMIVRMLGTNSDEGREILSKSDLDVTLVETLEEAANALGQFS</sequence>
<evidence type="ECO:0000313" key="8">
    <source>
        <dbReference type="EMBL" id="SVB38543.1"/>
    </source>
</evidence>
<dbReference type="SUPFAM" id="SSF56059">
    <property type="entry name" value="Glutathione synthetase ATP-binding domain-like"/>
    <property type="match status" value="1"/>
</dbReference>
<name>A0A382DLN9_9ZZZZ</name>
<comment type="cofactor">
    <cofactor evidence="1">
        <name>Mg(2+)</name>
        <dbReference type="ChEBI" id="CHEBI:18420"/>
    </cofactor>
</comment>
<dbReference type="InterPro" id="IPR005811">
    <property type="entry name" value="SUCC_ACL_C"/>
</dbReference>
<dbReference type="FunFam" id="3.30.470.20:FF:000002">
    <property type="entry name" value="Succinate--CoA ligase [ADP-forming] subunit beta"/>
    <property type="match status" value="1"/>
</dbReference>
<dbReference type="GO" id="GO:0006104">
    <property type="term" value="P:succinyl-CoA metabolic process"/>
    <property type="evidence" value="ECO:0007669"/>
    <property type="project" value="TreeGrafter"/>
</dbReference>
<proteinExistence type="inferred from homology"/>
<dbReference type="InterPro" id="IPR005809">
    <property type="entry name" value="Succ_CoA_ligase-like_bsu"/>
</dbReference>
<dbReference type="Gene3D" id="3.30.470.20">
    <property type="entry name" value="ATP-grasp fold, B domain"/>
    <property type="match status" value="1"/>
</dbReference>
<dbReference type="PIRSF" id="PIRSF001554">
    <property type="entry name" value="SucCS_beta"/>
    <property type="match status" value="1"/>
</dbReference>
<evidence type="ECO:0000256" key="3">
    <source>
        <dbReference type="ARBA" id="ARBA00022598"/>
    </source>
</evidence>
<dbReference type="InterPro" id="IPR011761">
    <property type="entry name" value="ATP-grasp"/>
</dbReference>
<dbReference type="Gene3D" id="3.30.1490.20">
    <property type="entry name" value="ATP-grasp fold, A domain"/>
    <property type="match status" value="1"/>
</dbReference>
<dbReference type="InterPro" id="IPR016102">
    <property type="entry name" value="Succinyl-CoA_synth-like"/>
</dbReference>
<keyword evidence="5" id="KW-0547">Nucleotide-binding</keyword>
<dbReference type="GO" id="GO:0004775">
    <property type="term" value="F:succinate-CoA ligase (ADP-forming) activity"/>
    <property type="evidence" value="ECO:0007669"/>
    <property type="project" value="TreeGrafter"/>
</dbReference>
<accession>A0A382DLN9</accession>
<evidence type="ECO:0000256" key="1">
    <source>
        <dbReference type="ARBA" id="ARBA00001946"/>
    </source>
</evidence>
<organism evidence="8">
    <name type="scientific">marine metagenome</name>
    <dbReference type="NCBI Taxonomy" id="408172"/>
    <lineage>
        <taxon>unclassified sequences</taxon>
        <taxon>metagenomes</taxon>
        <taxon>ecological metagenomes</taxon>
    </lineage>
</organism>
<evidence type="ECO:0000256" key="5">
    <source>
        <dbReference type="ARBA" id="ARBA00022741"/>
    </source>
</evidence>
<dbReference type="InterPro" id="IPR013650">
    <property type="entry name" value="ATP-grasp_succ-CoA_synth-type"/>
</dbReference>
<dbReference type="GO" id="GO:0005524">
    <property type="term" value="F:ATP binding"/>
    <property type="evidence" value="ECO:0007669"/>
    <property type="project" value="InterPro"/>
</dbReference>
<dbReference type="PROSITE" id="PS50975">
    <property type="entry name" value="ATP_GRASP"/>
    <property type="match status" value="1"/>
</dbReference>
<dbReference type="Gene3D" id="3.40.50.261">
    <property type="entry name" value="Succinyl-CoA synthetase domains"/>
    <property type="match status" value="1"/>
</dbReference>
<dbReference type="NCBIfam" id="TIGR01016">
    <property type="entry name" value="sucCoAbeta"/>
    <property type="match status" value="1"/>
</dbReference>
<dbReference type="HAMAP" id="MF_00558">
    <property type="entry name" value="Succ_CoA_beta"/>
    <property type="match status" value="1"/>
</dbReference>
<keyword evidence="2" id="KW-0816">Tricarboxylic acid cycle</keyword>
<dbReference type="PANTHER" id="PTHR11815:SF10">
    <property type="entry name" value="SUCCINATE--COA LIGASE [GDP-FORMING] SUBUNIT BETA, MITOCHONDRIAL"/>
    <property type="match status" value="1"/>
</dbReference>
<evidence type="ECO:0000256" key="6">
    <source>
        <dbReference type="ARBA" id="ARBA00022842"/>
    </source>
</evidence>
<dbReference type="PANTHER" id="PTHR11815">
    <property type="entry name" value="SUCCINYL-COA SYNTHETASE BETA CHAIN"/>
    <property type="match status" value="1"/>
</dbReference>
<dbReference type="GO" id="GO:0005829">
    <property type="term" value="C:cytosol"/>
    <property type="evidence" value="ECO:0007669"/>
    <property type="project" value="TreeGrafter"/>
</dbReference>
<dbReference type="FunFam" id="3.30.1490.20:FF:000002">
    <property type="entry name" value="Succinate--CoA ligase [ADP-forming] subunit beta"/>
    <property type="match status" value="1"/>
</dbReference>
<dbReference type="Pfam" id="PF08442">
    <property type="entry name" value="ATP-grasp_2"/>
    <property type="match status" value="1"/>
</dbReference>
<keyword evidence="4" id="KW-0479">Metal-binding</keyword>
<evidence type="ECO:0000259" key="7">
    <source>
        <dbReference type="PROSITE" id="PS50975"/>
    </source>
</evidence>
<reference evidence="8" key="1">
    <citation type="submission" date="2018-05" db="EMBL/GenBank/DDBJ databases">
        <authorList>
            <person name="Lanie J.A."/>
            <person name="Ng W.-L."/>
            <person name="Kazmierczak K.M."/>
            <person name="Andrzejewski T.M."/>
            <person name="Davidsen T.M."/>
            <person name="Wayne K.J."/>
            <person name="Tettelin H."/>
            <person name="Glass J.I."/>
            <person name="Rusch D."/>
            <person name="Podicherti R."/>
            <person name="Tsui H.-C.T."/>
            <person name="Winkler M.E."/>
        </authorList>
    </citation>
    <scope>NUCLEOTIDE SEQUENCE</scope>
</reference>
<evidence type="ECO:0000256" key="4">
    <source>
        <dbReference type="ARBA" id="ARBA00022723"/>
    </source>
</evidence>
<dbReference type="EMBL" id="UINC01039692">
    <property type="protein sequence ID" value="SVB38543.1"/>
    <property type="molecule type" value="Genomic_DNA"/>
</dbReference>
<feature type="non-terminal residue" evidence="8">
    <location>
        <position position="1"/>
    </location>
</feature>
<protein>
    <recommendedName>
        <fullName evidence="7">ATP-grasp domain-containing protein</fullName>
    </recommendedName>
</protein>
<dbReference type="GO" id="GO:0006099">
    <property type="term" value="P:tricarboxylic acid cycle"/>
    <property type="evidence" value="ECO:0007669"/>
    <property type="project" value="UniProtKB-KW"/>
</dbReference>
<keyword evidence="6" id="KW-0460">Magnesium</keyword>
<dbReference type="InterPro" id="IPR013815">
    <property type="entry name" value="ATP_grasp_subdomain_1"/>
</dbReference>
<feature type="domain" description="ATP-grasp" evidence="7">
    <location>
        <begin position="9"/>
        <end position="226"/>
    </location>
</feature>
<dbReference type="GO" id="GO:0042709">
    <property type="term" value="C:succinate-CoA ligase complex"/>
    <property type="evidence" value="ECO:0007669"/>
    <property type="project" value="UniProtKB-ARBA"/>
</dbReference>
<dbReference type="Pfam" id="PF00549">
    <property type="entry name" value="Ligase_CoA"/>
    <property type="match status" value="1"/>
</dbReference>
<dbReference type="FunFam" id="3.40.50.261:FF:000001">
    <property type="entry name" value="Succinate--CoA ligase [ADP-forming] subunit beta"/>
    <property type="match status" value="1"/>
</dbReference>
<keyword evidence="3" id="KW-0436">Ligase</keyword>
<dbReference type="GO" id="GO:0046872">
    <property type="term" value="F:metal ion binding"/>
    <property type="evidence" value="ECO:0007669"/>
    <property type="project" value="UniProtKB-KW"/>
</dbReference>
<dbReference type="AlphaFoldDB" id="A0A382DLN9"/>
<dbReference type="NCBIfam" id="NF001913">
    <property type="entry name" value="PRK00696.1"/>
    <property type="match status" value="1"/>
</dbReference>